<keyword evidence="5" id="KW-0653">Protein transport</keyword>
<dbReference type="KEGG" id="kne:92178414"/>
<accession>A0AAW0Z4V6</accession>
<keyword evidence="2 13" id="KW-0728">SH3 domain</keyword>
<dbReference type="Proteomes" id="UP001388673">
    <property type="component" value="Unassembled WGS sequence"/>
</dbReference>
<comment type="caution">
    <text evidence="16">The sequence shown here is derived from an EMBL/GenBank/DDBJ whole genome shotgun (WGS) entry which is preliminary data.</text>
</comment>
<evidence type="ECO:0000256" key="2">
    <source>
        <dbReference type="ARBA" id="ARBA00022443"/>
    </source>
</evidence>
<evidence type="ECO:0000256" key="3">
    <source>
        <dbReference type="ARBA" id="ARBA00022448"/>
    </source>
</evidence>
<evidence type="ECO:0000256" key="5">
    <source>
        <dbReference type="ARBA" id="ARBA00022927"/>
    </source>
</evidence>
<keyword evidence="17" id="KW-1185">Reference proteome</keyword>
<evidence type="ECO:0000313" key="17">
    <source>
        <dbReference type="Proteomes" id="UP001388673"/>
    </source>
</evidence>
<dbReference type="SUPFAM" id="SSF50044">
    <property type="entry name" value="SH3-domain"/>
    <property type="match status" value="1"/>
</dbReference>
<sequence>MASLSPRPKPWETAGSSTATTSAPIGTSTSNAAAGPSKTTSAFDSALQASSGASSAPKIPDRPAGLGESGANGASGYTNVQSYQPQRYGGSYGMSPYGGTGGTVGGYGGYGGGYGGMSRFGGGYGAGGYGGYGMGGYGVGGMGGPGEGYTLTSSLQASTAPAFAVLESLVTAFTSLAQLIESTYMATHSSFFAMVGVADQLGSVRTYLGQVLGVFSVLRLGRKIIAWLRGKKAAVRSGGWANEWSNGGPIGRPGIGGPEGGGGRPSAKPLVLFLLSAVGLPYLMSRLVRLLIATQQAQQQQQGSILNADGTIDPTKLEFVRAKWEFKPTEEWELGLARDEIVAVLEKREANVGNPEGSGWWRGRTRDGRVGWFPGNYVEIIRRRETTTSGAVQ</sequence>
<comment type="subcellular location">
    <subcellularLocation>
        <location evidence="12">Peroxisome membrane</location>
    </subcellularLocation>
</comment>
<dbReference type="AlphaFoldDB" id="A0AAW0Z4V6"/>
<keyword evidence="9" id="KW-0576">Peroxisome</keyword>
<dbReference type="EMBL" id="JBCAWK010000002">
    <property type="protein sequence ID" value="KAK8866004.1"/>
    <property type="molecule type" value="Genomic_DNA"/>
</dbReference>
<evidence type="ECO:0000256" key="7">
    <source>
        <dbReference type="ARBA" id="ARBA00023010"/>
    </source>
</evidence>
<keyword evidence="8" id="KW-0472">Membrane</keyword>
<dbReference type="Pfam" id="PF04088">
    <property type="entry name" value="Peroxin-13_N"/>
    <property type="match status" value="1"/>
</dbReference>
<evidence type="ECO:0000313" key="16">
    <source>
        <dbReference type="EMBL" id="KAK8866004.1"/>
    </source>
</evidence>
<evidence type="ECO:0000256" key="10">
    <source>
        <dbReference type="ARBA" id="ARBA00029693"/>
    </source>
</evidence>
<gene>
    <name evidence="16" type="ORF">IAR55_001155</name>
</gene>
<reference evidence="16 17" key="1">
    <citation type="journal article" date="2024" name="bioRxiv">
        <title>Comparative genomics of Cryptococcus and Kwoniella reveals pathogenesis evolution and contrasting karyotype dynamics via intercentromeric recombination or chromosome fusion.</title>
        <authorList>
            <person name="Coelho M.A."/>
            <person name="David-Palma M."/>
            <person name="Shea T."/>
            <person name="Bowers K."/>
            <person name="McGinley-Smith S."/>
            <person name="Mohammad A.W."/>
            <person name="Gnirke A."/>
            <person name="Yurkov A.M."/>
            <person name="Nowrousian M."/>
            <person name="Sun S."/>
            <person name="Cuomo C.A."/>
            <person name="Heitman J."/>
        </authorList>
    </citation>
    <scope>NUCLEOTIDE SEQUENCE [LARGE SCALE GENOMIC DNA]</scope>
    <source>
        <strain evidence="16 17">CBS 13917</strain>
    </source>
</reference>
<keyword evidence="6" id="KW-1133">Transmembrane helix</keyword>
<evidence type="ECO:0000256" key="12">
    <source>
        <dbReference type="ARBA" id="ARBA00046271"/>
    </source>
</evidence>
<dbReference type="GO" id="GO:1990429">
    <property type="term" value="C:peroxisomal importomer complex"/>
    <property type="evidence" value="ECO:0007669"/>
    <property type="project" value="TreeGrafter"/>
</dbReference>
<dbReference type="GO" id="GO:0016560">
    <property type="term" value="P:protein import into peroxisome matrix, docking"/>
    <property type="evidence" value="ECO:0007669"/>
    <property type="project" value="InterPro"/>
</dbReference>
<comment type="similarity">
    <text evidence="1">Belongs to the peroxin-13 family.</text>
</comment>
<evidence type="ECO:0000256" key="13">
    <source>
        <dbReference type="PROSITE-ProRule" id="PRU00192"/>
    </source>
</evidence>
<dbReference type="PROSITE" id="PS50002">
    <property type="entry name" value="SH3"/>
    <property type="match status" value="1"/>
</dbReference>
<evidence type="ECO:0000256" key="1">
    <source>
        <dbReference type="ARBA" id="ARBA00006033"/>
    </source>
</evidence>
<name>A0AAW0Z4V6_9TREE</name>
<proteinExistence type="inferred from homology"/>
<dbReference type="GeneID" id="92178414"/>
<evidence type="ECO:0000256" key="14">
    <source>
        <dbReference type="SAM" id="MobiDB-lite"/>
    </source>
</evidence>
<dbReference type="PANTHER" id="PTHR19332:SF1">
    <property type="entry name" value="PEROXISOMAL MEMBRANE PROTEIN PEX13"/>
    <property type="match status" value="1"/>
</dbReference>
<feature type="compositionally biased region" description="Low complexity" evidence="14">
    <location>
        <begin position="45"/>
        <end position="56"/>
    </location>
</feature>
<evidence type="ECO:0000256" key="8">
    <source>
        <dbReference type="ARBA" id="ARBA00023136"/>
    </source>
</evidence>
<dbReference type="Gene3D" id="2.30.30.40">
    <property type="entry name" value="SH3 Domains"/>
    <property type="match status" value="1"/>
</dbReference>
<dbReference type="InterPro" id="IPR001452">
    <property type="entry name" value="SH3_domain"/>
</dbReference>
<evidence type="ECO:0000256" key="11">
    <source>
        <dbReference type="ARBA" id="ARBA00034535"/>
    </source>
</evidence>
<evidence type="ECO:0000256" key="4">
    <source>
        <dbReference type="ARBA" id="ARBA00022692"/>
    </source>
</evidence>
<dbReference type="GO" id="GO:0005778">
    <property type="term" value="C:peroxisomal membrane"/>
    <property type="evidence" value="ECO:0007669"/>
    <property type="project" value="UniProtKB-SubCell"/>
</dbReference>
<feature type="domain" description="SH3" evidence="15">
    <location>
        <begin position="315"/>
        <end position="383"/>
    </location>
</feature>
<dbReference type="SMART" id="SM00326">
    <property type="entry name" value="SH3"/>
    <property type="match status" value="1"/>
</dbReference>
<dbReference type="Pfam" id="PF07653">
    <property type="entry name" value="SH3_2"/>
    <property type="match status" value="1"/>
</dbReference>
<keyword evidence="7" id="KW-0811">Translocation</keyword>
<dbReference type="InterPro" id="IPR007223">
    <property type="entry name" value="Peroxin-13_N"/>
</dbReference>
<dbReference type="PANTHER" id="PTHR19332">
    <property type="entry name" value="PEROXISOMAL MEMBRANE PROTEIN PEX13"/>
    <property type="match status" value="1"/>
</dbReference>
<organism evidence="16 17">
    <name type="scientific">Kwoniella newhampshirensis</name>
    <dbReference type="NCBI Taxonomy" id="1651941"/>
    <lineage>
        <taxon>Eukaryota</taxon>
        <taxon>Fungi</taxon>
        <taxon>Dikarya</taxon>
        <taxon>Basidiomycota</taxon>
        <taxon>Agaricomycotina</taxon>
        <taxon>Tremellomycetes</taxon>
        <taxon>Tremellales</taxon>
        <taxon>Cryptococcaceae</taxon>
        <taxon>Kwoniella</taxon>
    </lineage>
</organism>
<dbReference type="CDD" id="cd11771">
    <property type="entry name" value="SH3_Pex13p_fungal"/>
    <property type="match status" value="1"/>
</dbReference>
<keyword evidence="3" id="KW-0813">Transport</keyword>
<dbReference type="InterPro" id="IPR035463">
    <property type="entry name" value="Pex13"/>
</dbReference>
<evidence type="ECO:0000256" key="6">
    <source>
        <dbReference type="ARBA" id="ARBA00022989"/>
    </source>
</evidence>
<dbReference type="InterPro" id="IPR036028">
    <property type="entry name" value="SH3-like_dom_sf"/>
</dbReference>
<protein>
    <recommendedName>
        <fullName evidence="11">Peroxisomal membrane protein PEX13</fullName>
    </recommendedName>
    <alternativeName>
        <fullName evidence="10">Peroxin-13</fullName>
    </alternativeName>
</protein>
<evidence type="ECO:0000256" key="9">
    <source>
        <dbReference type="ARBA" id="ARBA00023140"/>
    </source>
</evidence>
<dbReference type="RefSeq" id="XP_066805483.1">
    <property type="nucleotide sequence ID" value="XM_066944282.1"/>
</dbReference>
<keyword evidence="4" id="KW-0812">Transmembrane</keyword>
<feature type="compositionally biased region" description="Low complexity" evidence="14">
    <location>
        <begin position="13"/>
        <end position="30"/>
    </location>
</feature>
<feature type="region of interest" description="Disordered" evidence="14">
    <location>
        <begin position="1"/>
        <end position="73"/>
    </location>
</feature>
<evidence type="ECO:0000259" key="15">
    <source>
        <dbReference type="PROSITE" id="PS50002"/>
    </source>
</evidence>